<dbReference type="OrthoDB" id="747893at2759"/>
<feature type="non-terminal residue" evidence="2">
    <location>
        <position position="1"/>
    </location>
</feature>
<gene>
    <name evidence="2" type="ORF">CR513_54285</name>
</gene>
<dbReference type="Proteomes" id="UP000257109">
    <property type="component" value="Unassembled WGS sequence"/>
</dbReference>
<accession>A0A371ELI0</accession>
<dbReference type="PANTHER" id="PTHR33356">
    <property type="entry name" value="TIP41-LIKE PROTEIN"/>
    <property type="match status" value="1"/>
</dbReference>
<evidence type="ECO:0000313" key="3">
    <source>
        <dbReference type="Proteomes" id="UP000257109"/>
    </source>
</evidence>
<feature type="region of interest" description="Disordered" evidence="1">
    <location>
        <begin position="163"/>
        <end position="183"/>
    </location>
</feature>
<evidence type="ECO:0008006" key="4">
    <source>
        <dbReference type="Google" id="ProtNLM"/>
    </source>
</evidence>
<comment type="caution">
    <text evidence="2">The sequence shown here is derived from an EMBL/GenBank/DDBJ whole genome shotgun (WGS) entry which is preliminary data.</text>
</comment>
<dbReference type="STRING" id="157652.A0A371ELI0"/>
<evidence type="ECO:0000313" key="2">
    <source>
        <dbReference type="EMBL" id="RDX66902.1"/>
    </source>
</evidence>
<name>A0A371ELI0_MUCPR</name>
<dbReference type="AlphaFoldDB" id="A0A371ELI0"/>
<sequence>MADNLDDGEFWLPKQFLADDDAATAPSPAKRSPLQDDAVLFPSEFPYCFPCSELGSPVDSLGGFSETESDEEEQLVAELTRGVARSSLQADVKSVGRFVSGSPQSTLCAFGNGCGCRKGSNQGSPDCKSSSPKTTWDLLNAAKGEVERMWLSQEIRGFNHQDGLLVPQRKPSPVTTLPSKSTTTATHPDACFYTQQSLSHQQLQIAQVSKPMLRQQQLAKQQNSAWNVQKQGGVYPQRQSNNQVGLRGRNSDVGGRSVRPLGLSASAWPPLQHAKQQNQQYGSGMRAVFLGNPSGRRECAGTGVFLPRRVDSPELRKKPGNNTFQRFLAFKILRWLLISLLSSFKRFIGSCSTVLVPTRVAQALNLNLDDMMGGQPQHLQRFNSSSNMENGAAVSRMRSNYVLSQPKRNLKPHQPAVYHEIRLPQEWTY</sequence>
<evidence type="ECO:0000256" key="1">
    <source>
        <dbReference type="SAM" id="MobiDB-lite"/>
    </source>
</evidence>
<keyword evidence="3" id="KW-1185">Reference proteome</keyword>
<feature type="compositionally biased region" description="Low complexity" evidence="1">
    <location>
        <begin position="171"/>
        <end position="183"/>
    </location>
</feature>
<dbReference type="PANTHER" id="PTHR33356:SF5">
    <property type="entry name" value="TIP41-LIKE PROTEIN"/>
    <property type="match status" value="1"/>
</dbReference>
<organism evidence="2 3">
    <name type="scientific">Mucuna pruriens</name>
    <name type="common">Velvet bean</name>
    <name type="synonym">Dolichos pruriens</name>
    <dbReference type="NCBI Taxonomy" id="157652"/>
    <lineage>
        <taxon>Eukaryota</taxon>
        <taxon>Viridiplantae</taxon>
        <taxon>Streptophyta</taxon>
        <taxon>Embryophyta</taxon>
        <taxon>Tracheophyta</taxon>
        <taxon>Spermatophyta</taxon>
        <taxon>Magnoliopsida</taxon>
        <taxon>eudicotyledons</taxon>
        <taxon>Gunneridae</taxon>
        <taxon>Pentapetalae</taxon>
        <taxon>rosids</taxon>
        <taxon>fabids</taxon>
        <taxon>Fabales</taxon>
        <taxon>Fabaceae</taxon>
        <taxon>Papilionoideae</taxon>
        <taxon>50 kb inversion clade</taxon>
        <taxon>NPAAA clade</taxon>
        <taxon>indigoferoid/millettioid clade</taxon>
        <taxon>Phaseoleae</taxon>
        <taxon>Mucuna</taxon>
    </lineage>
</organism>
<reference evidence="2" key="1">
    <citation type="submission" date="2018-05" db="EMBL/GenBank/DDBJ databases">
        <title>Draft genome of Mucuna pruriens seed.</title>
        <authorList>
            <person name="Nnadi N.E."/>
            <person name="Vos R."/>
            <person name="Hasami M.H."/>
            <person name="Devisetty U.K."/>
            <person name="Aguiy J.C."/>
        </authorList>
    </citation>
    <scope>NUCLEOTIDE SEQUENCE [LARGE SCALE GENOMIC DNA]</scope>
    <source>
        <strain evidence="2">JCA_2017</strain>
    </source>
</reference>
<proteinExistence type="predicted"/>
<protein>
    <recommendedName>
        <fullName evidence="4">TIP41-like protein</fullName>
    </recommendedName>
</protein>
<dbReference type="EMBL" id="QJKJ01013221">
    <property type="protein sequence ID" value="RDX66902.1"/>
    <property type="molecule type" value="Genomic_DNA"/>
</dbReference>